<dbReference type="Gene3D" id="2.120.10.30">
    <property type="entry name" value="TolB, C-terminal domain"/>
    <property type="match status" value="2"/>
</dbReference>
<accession>A0A7S4PFD8</accession>
<dbReference type="InterPro" id="IPR001258">
    <property type="entry name" value="NHL_repeat"/>
</dbReference>
<proteinExistence type="predicted"/>
<dbReference type="Pfam" id="PF25021">
    <property type="entry name" value="TEN_NHL"/>
    <property type="match status" value="1"/>
</dbReference>
<name>A0A7S4PFD8_GUITH</name>
<dbReference type="PROSITE" id="PS51125">
    <property type="entry name" value="NHL"/>
    <property type="match status" value="1"/>
</dbReference>
<feature type="compositionally biased region" description="Basic and acidic residues" evidence="4">
    <location>
        <begin position="338"/>
        <end position="361"/>
    </location>
</feature>
<protein>
    <recommendedName>
        <fullName evidence="5">Teneurin NHL domain-containing protein</fullName>
    </recommendedName>
</protein>
<dbReference type="InterPro" id="IPR011042">
    <property type="entry name" value="6-blade_b-propeller_TolB-like"/>
</dbReference>
<dbReference type="PANTHER" id="PTHR46388">
    <property type="entry name" value="NHL REPEAT-CONTAINING PROTEIN 2"/>
    <property type="match status" value="1"/>
</dbReference>
<evidence type="ECO:0000256" key="3">
    <source>
        <dbReference type="SAM" id="Coils"/>
    </source>
</evidence>
<dbReference type="EMBL" id="HBKN01043314">
    <property type="protein sequence ID" value="CAE2332201.1"/>
    <property type="molecule type" value="Transcribed_RNA"/>
</dbReference>
<feature type="coiled-coil region" evidence="3">
    <location>
        <begin position="730"/>
        <end position="849"/>
    </location>
</feature>
<gene>
    <name evidence="6" type="ORF">GTHE00462_LOCUS33933</name>
</gene>
<feature type="domain" description="Teneurin NHL" evidence="5">
    <location>
        <begin position="186"/>
        <end position="287"/>
    </location>
</feature>
<dbReference type="Pfam" id="PF01436">
    <property type="entry name" value="NHL"/>
    <property type="match status" value="2"/>
</dbReference>
<evidence type="ECO:0000256" key="4">
    <source>
        <dbReference type="SAM" id="MobiDB-lite"/>
    </source>
</evidence>
<sequence length="853" mass="93708">MSMSGQISVTNFFDGSSHGDGKEQELKRPAGICCLRSYGAKLMLVADAGNNCIKTVSEDGCIETLQFACSQYKVELEQPRGLTLNASGEVFVSYCKSHVVAALSRGSSGLWDISVVAGCGRRGCQDGSHESGRLNGPRGLTFDPHGDLYIADSSNHRIRRLRSQDMFLETVAGSGEGESRDGTLLNASFSFPYGLAWDALTNTLIVSEQESHKIRRVDFAANSVTTIAGTGECGHRDGEASQATFNEPCFIACDQQGNIFVADSRNDSIRCITRHGFVHTLVGRQEPGSRVHEPKLSRPWGICMVEEREIFTTDGKNHSIKQISQAQNRWAPSCNLSEEDRERSTQVNHDMEDVDQTRPKSPTEELLLARCMMKDSSSNSPSDVRKEGGFRDCVGMTGIVSCTLSFGEKYSHDAKERFRMESRILSDIAGAVSSTSKRFSVTAMQEDKRGCVSVELSISSLTEDDGLMSLSPLQIAEEIQRQISDPSSPLRNSPSMRRVMHCHLNLKQKEIKESSRNFGAPDMVGLFVSNEMPHKKSTMGLTLCTSGGGYRSNMLEASDLSSDLRTSEEQYGASHVGAPVKPWQWDVTRRDSLGNNSWEAAGGISALQLSGNSSPLSLQSSTSPDSLQSPFGGNVDAVSDLLQSFSPQTPSPQLQPEVTRSSVEVEYPLFLASSSMENRSSSSESPNTSEYTFEGLELLAERSSRNNSGLSAIHMEELKSMSPRKLLAAVTVLQKRLAETESEKTQLELSLEKQSQHILALKGLSSSQAKEVESLSAKIDVLVNQLRDEKKKNKETALRRKEMKALSLSHNFGLEQELHAERMKAEELRKFYESELAMAKAKIECLEKMTGSR</sequence>
<reference evidence="6" key="1">
    <citation type="submission" date="2021-01" db="EMBL/GenBank/DDBJ databases">
        <authorList>
            <person name="Corre E."/>
            <person name="Pelletier E."/>
            <person name="Niang G."/>
            <person name="Scheremetjew M."/>
            <person name="Finn R."/>
            <person name="Kale V."/>
            <person name="Holt S."/>
            <person name="Cochrane G."/>
            <person name="Meng A."/>
            <person name="Brown T."/>
            <person name="Cohen L."/>
        </authorList>
    </citation>
    <scope>NUCLEOTIDE SEQUENCE</scope>
    <source>
        <strain evidence="6">CCMP 2712</strain>
    </source>
</reference>
<feature type="region of interest" description="Disordered" evidence="4">
    <location>
        <begin position="331"/>
        <end position="361"/>
    </location>
</feature>
<feature type="compositionally biased region" description="Low complexity" evidence="4">
    <location>
        <begin position="611"/>
        <end position="630"/>
    </location>
</feature>
<evidence type="ECO:0000259" key="5">
    <source>
        <dbReference type="Pfam" id="PF25021"/>
    </source>
</evidence>
<evidence type="ECO:0000256" key="2">
    <source>
        <dbReference type="PROSITE-ProRule" id="PRU00504"/>
    </source>
</evidence>
<feature type="region of interest" description="Disordered" evidence="4">
    <location>
        <begin position="611"/>
        <end position="633"/>
    </location>
</feature>
<feature type="repeat" description="NHL" evidence="2">
    <location>
        <begin position="127"/>
        <end position="164"/>
    </location>
</feature>
<keyword evidence="3" id="KW-0175">Coiled coil</keyword>
<organism evidence="6">
    <name type="scientific">Guillardia theta</name>
    <name type="common">Cryptophyte</name>
    <name type="synonym">Cryptomonas phi</name>
    <dbReference type="NCBI Taxonomy" id="55529"/>
    <lineage>
        <taxon>Eukaryota</taxon>
        <taxon>Cryptophyceae</taxon>
        <taxon>Pyrenomonadales</taxon>
        <taxon>Geminigeraceae</taxon>
        <taxon>Guillardia</taxon>
    </lineage>
</organism>
<evidence type="ECO:0000313" key="6">
    <source>
        <dbReference type="EMBL" id="CAE2332201.1"/>
    </source>
</evidence>
<dbReference type="AlphaFoldDB" id="A0A7S4PFD8"/>
<evidence type="ECO:0000256" key="1">
    <source>
        <dbReference type="ARBA" id="ARBA00022737"/>
    </source>
</evidence>
<dbReference type="InterPro" id="IPR056822">
    <property type="entry name" value="TEN_NHL"/>
</dbReference>
<dbReference type="SUPFAM" id="SSF101898">
    <property type="entry name" value="NHL repeat"/>
    <property type="match status" value="1"/>
</dbReference>
<dbReference type="PANTHER" id="PTHR46388:SF2">
    <property type="entry name" value="NHL REPEAT-CONTAINING PROTEIN 2"/>
    <property type="match status" value="1"/>
</dbReference>
<keyword evidence="1" id="KW-0677">Repeat</keyword>